<dbReference type="SMART" id="SM00116">
    <property type="entry name" value="CBS"/>
    <property type="match status" value="2"/>
</dbReference>
<accession>S7UXH8</accession>
<dbReference type="Gene3D" id="3.10.580.10">
    <property type="entry name" value="CBS-domain"/>
    <property type="match status" value="1"/>
</dbReference>
<sequence length="184" mass="21127">MKTQFVKDLMVPLSEYATVSKDATLAEAVKALRDAQKVFDPNKYRHRAILVLDEKKNVIGKLSLICILRALEPKYDEMISDKRPMHLGFTRQFQKAMLEQLRLWEAPLKDICKKAADIKVENFMVRPDEGECVEKDASLNEAIHQFVMGHHQSLLVTEDKRIIGILRLTDVFTKISDMIIACNI</sequence>
<reference evidence="3 4" key="1">
    <citation type="journal article" date="2013" name="Genome Announc.">
        <title>Draft genome sequences for three mercury-methylating, sulfate-reducing bacteria.</title>
        <authorList>
            <person name="Brown S.D."/>
            <person name="Hurt R.A.Jr."/>
            <person name="Gilmour C.C."/>
            <person name="Elias D.A."/>
        </authorList>
    </citation>
    <scope>NUCLEOTIDE SEQUENCE [LARGE SCALE GENOMIC DNA]</scope>
    <source>
        <strain evidence="3 4">DSM 2059</strain>
    </source>
</reference>
<dbReference type="SUPFAM" id="SSF54631">
    <property type="entry name" value="CBS-domain pair"/>
    <property type="match status" value="1"/>
</dbReference>
<organism evidence="3 4">
    <name type="scientific">Desulfococcus multivorans DSM 2059</name>
    <dbReference type="NCBI Taxonomy" id="1121405"/>
    <lineage>
        <taxon>Bacteria</taxon>
        <taxon>Pseudomonadati</taxon>
        <taxon>Thermodesulfobacteriota</taxon>
        <taxon>Desulfobacteria</taxon>
        <taxon>Desulfobacterales</taxon>
        <taxon>Desulfococcaceae</taxon>
        <taxon>Desulfococcus</taxon>
    </lineage>
</organism>
<dbReference type="AlphaFoldDB" id="S7UXH8"/>
<dbReference type="eggNOG" id="COG0517">
    <property type="taxonomic scope" value="Bacteria"/>
</dbReference>
<dbReference type="InterPro" id="IPR046342">
    <property type="entry name" value="CBS_dom_sf"/>
</dbReference>
<feature type="domain" description="CBS" evidence="2">
    <location>
        <begin position="10"/>
        <end position="77"/>
    </location>
</feature>
<dbReference type="RefSeq" id="WP_020876996.1">
    <property type="nucleotide sequence ID" value="NZ_ATHJ01000094.1"/>
</dbReference>
<evidence type="ECO:0000259" key="2">
    <source>
        <dbReference type="PROSITE" id="PS51371"/>
    </source>
</evidence>
<keyword evidence="4" id="KW-1185">Reference proteome</keyword>
<dbReference type="STRING" id="897.B2D07_05180"/>
<dbReference type="EMBL" id="ATHJ01000094">
    <property type="protein sequence ID" value="EPR38924.1"/>
    <property type="molecule type" value="Genomic_DNA"/>
</dbReference>
<comment type="caution">
    <text evidence="3">The sequence shown here is derived from an EMBL/GenBank/DDBJ whole genome shotgun (WGS) entry which is preliminary data.</text>
</comment>
<evidence type="ECO:0000256" key="1">
    <source>
        <dbReference type="PROSITE-ProRule" id="PRU00703"/>
    </source>
</evidence>
<evidence type="ECO:0000313" key="3">
    <source>
        <dbReference type="EMBL" id="EPR38924.1"/>
    </source>
</evidence>
<name>S7UXH8_DESML</name>
<evidence type="ECO:0000313" key="4">
    <source>
        <dbReference type="Proteomes" id="UP000014977"/>
    </source>
</evidence>
<keyword evidence="1" id="KW-0129">CBS domain</keyword>
<gene>
    <name evidence="3" type="ORF">dsmv_0334</name>
</gene>
<dbReference type="Proteomes" id="UP000014977">
    <property type="component" value="Unassembled WGS sequence"/>
</dbReference>
<dbReference type="Pfam" id="PF00571">
    <property type="entry name" value="CBS"/>
    <property type="match status" value="2"/>
</dbReference>
<protein>
    <submittedName>
        <fullName evidence="3">CBS domain containing protein</fullName>
    </submittedName>
</protein>
<feature type="domain" description="CBS" evidence="2">
    <location>
        <begin position="124"/>
        <end position="182"/>
    </location>
</feature>
<dbReference type="PROSITE" id="PS51371">
    <property type="entry name" value="CBS"/>
    <property type="match status" value="2"/>
</dbReference>
<dbReference type="InterPro" id="IPR000644">
    <property type="entry name" value="CBS_dom"/>
</dbReference>
<proteinExistence type="predicted"/>